<dbReference type="FunFam" id="1.20.120.350:FF:000091">
    <property type="entry name" value="Predicted protein"/>
    <property type="match status" value="1"/>
</dbReference>
<dbReference type="PRINTS" id="PR00169">
    <property type="entry name" value="KCHANNEL"/>
</dbReference>
<dbReference type="GO" id="GO:0008076">
    <property type="term" value="C:voltage-gated potassium channel complex"/>
    <property type="evidence" value="ECO:0007669"/>
    <property type="project" value="InterPro"/>
</dbReference>
<evidence type="ECO:0000313" key="16">
    <source>
        <dbReference type="EMBL" id="CAD8250453.1"/>
    </source>
</evidence>
<keyword evidence="4 14" id="KW-0812">Transmembrane</keyword>
<dbReference type="PROSITE" id="PS00018">
    <property type="entry name" value="EF_HAND_1"/>
    <property type="match status" value="2"/>
</dbReference>
<dbReference type="Gene3D" id="1.10.287.70">
    <property type="match status" value="1"/>
</dbReference>
<dbReference type="PANTHER" id="PTHR11537:SF254">
    <property type="entry name" value="POTASSIUM VOLTAGE-GATED CHANNEL PROTEIN SHAB"/>
    <property type="match status" value="1"/>
</dbReference>
<evidence type="ECO:0000256" key="14">
    <source>
        <dbReference type="SAM" id="Phobius"/>
    </source>
</evidence>
<dbReference type="SUPFAM" id="SSF47473">
    <property type="entry name" value="EF-hand"/>
    <property type="match status" value="1"/>
</dbReference>
<reference evidence="16" key="1">
    <citation type="submission" date="2021-01" db="EMBL/GenBank/DDBJ databases">
        <authorList>
            <person name="Corre E."/>
            <person name="Pelletier E."/>
            <person name="Niang G."/>
            <person name="Scheremetjew M."/>
            <person name="Finn R."/>
            <person name="Kale V."/>
            <person name="Holt S."/>
            <person name="Cochrane G."/>
            <person name="Meng A."/>
            <person name="Brown T."/>
            <person name="Cohen L."/>
        </authorList>
    </citation>
    <scope>NUCLEOTIDE SEQUENCE</scope>
    <source>
        <strain evidence="16">CCMP1413</strain>
    </source>
</reference>
<dbReference type="PANTHER" id="PTHR11537">
    <property type="entry name" value="VOLTAGE-GATED POTASSIUM CHANNEL"/>
    <property type="match status" value="1"/>
</dbReference>
<dbReference type="Gene3D" id="1.20.120.350">
    <property type="entry name" value="Voltage-gated potassium channels. Chain C"/>
    <property type="match status" value="1"/>
</dbReference>
<keyword evidence="9 14" id="KW-1133">Transmembrane helix</keyword>
<dbReference type="SUPFAM" id="SSF81324">
    <property type="entry name" value="Voltage-gated potassium channels"/>
    <property type="match status" value="1"/>
</dbReference>
<dbReference type="EMBL" id="HBDZ01015518">
    <property type="protein sequence ID" value="CAD8250453.1"/>
    <property type="molecule type" value="Transcribed_RNA"/>
</dbReference>
<sequence>MESMAREDMTQDDLQKALDSLDDATRLKLDVDGDGEINVVEYEAFLRRAEAERFEIAELTQLLSPEELALVDVDGDGEVSIEEYRAYLAARGTFFIYMRQSASGRCRRVLWNGTSRAELLALYLDNFYPTFERQAQMGSLSSPGRRSFRTRQVVDIDADVRRPADVRFVLQHSRFGVCFTNFNLNDIKEGCMLCAQEIFADASPGTISAQTSRNENEGEASGDGTTLSLRERVWMTLDDPLFSPTATAIFVSMMVLIVLSTVTFCIDTMPRIYDHSGSFSHPLVIIEAVCIAIFTAELAARFWACPDRRSFSRDTMNLIDLVAVVPFYIELIATGVEVPGLAVLRVFRLVRVFRLFKMNRGPVQVFASTMERSARPLYMLLFFVLIALVVFSSLLYFVETPVYDDGLRSHVRHVGWECDFTFAYEPPLRYSVLDATQRERNSGLDDPCVLLPLEQQDVDALAADADAADPLLPHAYYRCPSTYSNGNNCAKVWEETPFESIPATMWFSLETMTSLGYGDFVPVSALGKSLCMFIMASGLLVLSLPISVVGNNFTTVYQYMQMQERREKLAEQNRLAREEEAALATKQRSARRQSLLGSVGKALLSERPVKRAVGSAAHTEYNRKARSPKAAGGE</sequence>
<feature type="transmembrane region" description="Helical" evidence="14">
    <location>
        <begin position="241"/>
        <end position="264"/>
    </location>
</feature>
<keyword evidence="8" id="KW-0630">Potassium</keyword>
<keyword evidence="3" id="KW-0633">Potassium transport</keyword>
<dbReference type="Pfam" id="PF00520">
    <property type="entry name" value="Ion_trans"/>
    <property type="match status" value="1"/>
</dbReference>
<feature type="region of interest" description="Disordered" evidence="13">
    <location>
        <begin position="610"/>
        <end position="634"/>
    </location>
</feature>
<evidence type="ECO:0000256" key="10">
    <source>
        <dbReference type="ARBA" id="ARBA00023065"/>
    </source>
</evidence>
<comment type="subcellular location">
    <subcellularLocation>
        <location evidence="1">Membrane</location>
        <topology evidence="1">Multi-pass membrane protein</topology>
    </subcellularLocation>
</comment>
<dbReference type="GO" id="GO:0001508">
    <property type="term" value="P:action potential"/>
    <property type="evidence" value="ECO:0007669"/>
    <property type="project" value="TreeGrafter"/>
</dbReference>
<name>A0A7R9U0Z6_9VIRI</name>
<evidence type="ECO:0000256" key="5">
    <source>
        <dbReference type="ARBA" id="ARBA00022826"/>
    </source>
</evidence>
<dbReference type="InterPro" id="IPR018247">
    <property type="entry name" value="EF_Hand_1_Ca_BS"/>
</dbReference>
<feature type="transmembrane region" description="Helical" evidence="14">
    <location>
        <begin position="284"/>
        <end position="304"/>
    </location>
</feature>
<accession>A0A7R9U0Z6</accession>
<dbReference type="InterPro" id="IPR028325">
    <property type="entry name" value="VG_K_chnl"/>
</dbReference>
<keyword evidence="6" id="KW-0106">Calcium</keyword>
<protein>
    <recommendedName>
        <fullName evidence="15">EF-hand domain-containing protein</fullName>
    </recommendedName>
</protein>
<evidence type="ECO:0000256" key="9">
    <source>
        <dbReference type="ARBA" id="ARBA00022989"/>
    </source>
</evidence>
<feature type="transmembrane region" description="Helical" evidence="14">
    <location>
        <begin position="377"/>
        <end position="398"/>
    </location>
</feature>
<dbReference type="Pfam" id="PF13202">
    <property type="entry name" value="EF-hand_5"/>
    <property type="match status" value="1"/>
</dbReference>
<dbReference type="InterPro" id="IPR011992">
    <property type="entry name" value="EF-hand-dom_pair"/>
</dbReference>
<keyword evidence="11 14" id="KW-0472">Membrane</keyword>
<evidence type="ECO:0000256" key="1">
    <source>
        <dbReference type="ARBA" id="ARBA00004141"/>
    </source>
</evidence>
<dbReference type="PROSITE" id="PS50222">
    <property type="entry name" value="EF_HAND_2"/>
    <property type="match status" value="2"/>
</dbReference>
<dbReference type="CDD" id="cd00051">
    <property type="entry name" value="EFh"/>
    <property type="match status" value="1"/>
</dbReference>
<dbReference type="InterPro" id="IPR005821">
    <property type="entry name" value="Ion_trans_dom"/>
</dbReference>
<proteinExistence type="predicted"/>
<gene>
    <name evidence="16" type="ORF">PCOL08062_LOCUS11985</name>
</gene>
<dbReference type="InterPro" id="IPR002048">
    <property type="entry name" value="EF_hand_dom"/>
</dbReference>
<evidence type="ECO:0000256" key="4">
    <source>
        <dbReference type="ARBA" id="ARBA00022692"/>
    </source>
</evidence>
<feature type="transmembrane region" description="Helical" evidence="14">
    <location>
        <begin position="532"/>
        <end position="557"/>
    </location>
</feature>
<evidence type="ECO:0000256" key="13">
    <source>
        <dbReference type="SAM" id="MobiDB-lite"/>
    </source>
</evidence>
<dbReference type="Gene3D" id="1.10.238.10">
    <property type="entry name" value="EF-hand"/>
    <property type="match status" value="1"/>
</dbReference>
<organism evidence="16">
    <name type="scientific">Prasinoderma coloniale</name>
    <dbReference type="NCBI Taxonomy" id="156133"/>
    <lineage>
        <taxon>Eukaryota</taxon>
        <taxon>Viridiplantae</taxon>
        <taxon>Prasinodermophyta</taxon>
        <taxon>Prasinodermophyceae</taxon>
        <taxon>Prasinodermales</taxon>
        <taxon>Prasinodermaceae</taxon>
        <taxon>Prasinoderma</taxon>
    </lineage>
</organism>
<evidence type="ECO:0000256" key="6">
    <source>
        <dbReference type="ARBA" id="ARBA00022837"/>
    </source>
</evidence>
<feature type="domain" description="EF-hand" evidence="15">
    <location>
        <begin position="69"/>
        <end position="94"/>
    </location>
</feature>
<keyword evidence="2" id="KW-0813">Transport</keyword>
<evidence type="ECO:0000256" key="12">
    <source>
        <dbReference type="ARBA" id="ARBA00023303"/>
    </source>
</evidence>
<evidence type="ECO:0000256" key="3">
    <source>
        <dbReference type="ARBA" id="ARBA00022538"/>
    </source>
</evidence>
<evidence type="ECO:0000256" key="2">
    <source>
        <dbReference type="ARBA" id="ARBA00022448"/>
    </source>
</evidence>
<evidence type="ECO:0000256" key="11">
    <source>
        <dbReference type="ARBA" id="ARBA00023136"/>
    </source>
</evidence>
<keyword evidence="10" id="KW-0406">Ion transport</keyword>
<evidence type="ECO:0000259" key="15">
    <source>
        <dbReference type="PROSITE" id="PS50222"/>
    </source>
</evidence>
<dbReference type="AlphaFoldDB" id="A0A7R9U0Z6"/>
<dbReference type="GO" id="GO:0005509">
    <property type="term" value="F:calcium ion binding"/>
    <property type="evidence" value="ECO:0007669"/>
    <property type="project" value="InterPro"/>
</dbReference>
<feature type="domain" description="EF-hand" evidence="15">
    <location>
        <begin position="28"/>
        <end position="52"/>
    </location>
</feature>
<evidence type="ECO:0000256" key="7">
    <source>
        <dbReference type="ARBA" id="ARBA00022882"/>
    </source>
</evidence>
<evidence type="ECO:0000256" key="8">
    <source>
        <dbReference type="ARBA" id="ARBA00022958"/>
    </source>
</evidence>
<keyword evidence="5" id="KW-0631">Potassium channel</keyword>
<dbReference type="InterPro" id="IPR027359">
    <property type="entry name" value="Volt_channel_dom_sf"/>
</dbReference>
<keyword evidence="7" id="KW-0851">Voltage-gated channel</keyword>
<keyword evidence="12" id="KW-0407">Ion channel</keyword>
<dbReference type="GO" id="GO:0005249">
    <property type="term" value="F:voltage-gated potassium channel activity"/>
    <property type="evidence" value="ECO:0007669"/>
    <property type="project" value="InterPro"/>
</dbReference>